<gene>
    <name evidence="1" type="ORF">ACFPRK_06945</name>
</gene>
<reference evidence="2" key="1">
    <citation type="journal article" date="2019" name="Int. J. Syst. Evol. Microbiol.">
        <title>The Global Catalogue of Microorganisms (GCM) 10K type strain sequencing project: providing services to taxonomists for standard genome sequencing and annotation.</title>
        <authorList>
            <consortium name="The Broad Institute Genomics Platform"/>
            <consortium name="The Broad Institute Genome Sequencing Center for Infectious Disease"/>
            <person name="Wu L."/>
            <person name="Ma J."/>
        </authorList>
    </citation>
    <scope>NUCLEOTIDE SEQUENCE [LARGE SCALE GENOMIC DNA]</scope>
    <source>
        <strain evidence="2">CGMCC 4.1721</strain>
    </source>
</reference>
<accession>A0ABW0AZF2</accession>
<evidence type="ECO:0000313" key="1">
    <source>
        <dbReference type="EMBL" id="MFC5170331.1"/>
    </source>
</evidence>
<organism evidence="1 2">
    <name type="scientific">Streptomyces mutomycini</name>
    <dbReference type="NCBI Taxonomy" id="284036"/>
    <lineage>
        <taxon>Bacteria</taxon>
        <taxon>Bacillati</taxon>
        <taxon>Actinomycetota</taxon>
        <taxon>Actinomycetes</taxon>
        <taxon>Kitasatosporales</taxon>
        <taxon>Streptomycetaceae</taxon>
        <taxon>Streptomyces</taxon>
    </lineage>
</organism>
<name>A0ABW0AZF2_9ACTN</name>
<dbReference type="Proteomes" id="UP001596208">
    <property type="component" value="Unassembled WGS sequence"/>
</dbReference>
<keyword evidence="2" id="KW-1185">Reference proteome</keyword>
<dbReference type="Gene3D" id="3.40.50.12500">
    <property type="match status" value="1"/>
</dbReference>
<dbReference type="EMBL" id="JBHSKI010000002">
    <property type="protein sequence ID" value="MFC5170331.1"/>
    <property type="molecule type" value="Genomic_DNA"/>
</dbReference>
<dbReference type="InterPro" id="IPR026286">
    <property type="entry name" value="MaiA/AMDase"/>
</dbReference>
<proteinExistence type="predicted"/>
<protein>
    <submittedName>
        <fullName evidence="1">Decarboxylase</fullName>
    </submittedName>
</protein>
<dbReference type="InterPro" id="IPR053714">
    <property type="entry name" value="Iso_Racemase_Enz_sf"/>
</dbReference>
<dbReference type="RefSeq" id="WP_053928673.1">
    <property type="nucleotide sequence ID" value="NZ_JBFADZ010000012.1"/>
</dbReference>
<comment type="caution">
    <text evidence="1">The sequence shown here is derived from an EMBL/GenBank/DDBJ whole genome shotgun (WGS) entry which is preliminary data.</text>
</comment>
<dbReference type="PANTHER" id="PTHR40267">
    <property type="entry name" value="BLR3294 PROTEIN"/>
    <property type="match status" value="1"/>
</dbReference>
<dbReference type="PANTHER" id="PTHR40267:SF1">
    <property type="entry name" value="BLR3294 PROTEIN"/>
    <property type="match status" value="1"/>
</dbReference>
<dbReference type="Pfam" id="PF17645">
    <property type="entry name" value="Amdase"/>
    <property type="match status" value="1"/>
</dbReference>
<sequence length="254" mass="26659">MTTVGLLYPGHAAEDDFPRIEVMLDSDIRVPLFHTDIDEDARRPENLREAGTPDRLNAGVEELRLAGAESLVWACSGGSFAYGWDGSHEQAAGLARAAGLPASSTSIGFVQAVRELGASRVAVAATYSEDIAALFAGFLESGGVGVAAVRGGGIITASEAAAADVELVKQLAVAGDHPDAEVVLLPDNALHTAAYVPELEELLGKPVLTANQVAVWEGLRLTDRRIWAPTLGTLFATREPPLGATEPRGIEVRE</sequence>
<evidence type="ECO:0000313" key="2">
    <source>
        <dbReference type="Proteomes" id="UP001596208"/>
    </source>
</evidence>